<sequence>MPITSKFRSQINRPRSPQPTLRIDPKAVAEHSLQNPDSYWKHRAGAWEDGKESIINFINQEHPLELVEEAEIRDNGSIIGMVLSPEATILVTFSNFGIARLWDLTTYEQIQCLKDAKEENIGEFYVGKFVPGLTRMAIGGKVKQRNRWSAQDEDNHVLPCPLKIFDVETGEVVSKLAGHEEEILCVKAIEYKGDRYFVTSSQDGYIIRWKMDESWRYDDGITCMAFTISFLPRTGNRLFIAATDEHLRLYDFEAAQFISCVDLPAPPSTWKTGDKGGDRMFAYLISRGVEEVDEQGAIMNGPANSVKLHKLIYPSVKGDAFELKEIRRFMNKEYCSNVSLIRITSNGRYVAAPTFDGAVVFFNLESGQVTGLLADHEGLP</sequence>
<dbReference type="Proteomes" id="UP000269721">
    <property type="component" value="Unassembled WGS sequence"/>
</dbReference>
<evidence type="ECO:0000256" key="3">
    <source>
        <dbReference type="SAM" id="MobiDB-lite"/>
    </source>
</evidence>
<feature type="compositionally biased region" description="Polar residues" evidence="3">
    <location>
        <begin position="1"/>
        <end position="19"/>
    </location>
</feature>
<gene>
    <name evidence="4" type="ORF">BDK51DRAFT_19242</name>
</gene>
<dbReference type="InterPro" id="IPR015943">
    <property type="entry name" value="WD40/YVTN_repeat-like_dom_sf"/>
</dbReference>
<evidence type="ECO:0000256" key="1">
    <source>
        <dbReference type="ARBA" id="ARBA00022574"/>
    </source>
</evidence>
<keyword evidence="1" id="KW-0853">WD repeat</keyword>
<reference evidence="5" key="1">
    <citation type="journal article" date="2018" name="Nat. Microbiol.">
        <title>Leveraging single-cell genomics to expand the fungal tree of life.</title>
        <authorList>
            <person name="Ahrendt S.R."/>
            <person name="Quandt C.A."/>
            <person name="Ciobanu D."/>
            <person name="Clum A."/>
            <person name="Salamov A."/>
            <person name="Andreopoulos B."/>
            <person name="Cheng J.F."/>
            <person name="Woyke T."/>
            <person name="Pelin A."/>
            <person name="Henrissat B."/>
            <person name="Reynolds N.K."/>
            <person name="Benny G.L."/>
            <person name="Smith M.E."/>
            <person name="James T.Y."/>
            <person name="Grigoriev I.V."/>
        </authorList>
    </citation>
    <scope>NUCLEOTIDE SEQUENCE [LARGE SCALE GENOMIC DNA]</scope>
</reference>
<dbReference type="AlphaFoldDB" id="A0A4P9W261"/>
<dbReference type="SMART" id="SM00320">
    <property type="entry name" value="WD40"/>
    <property type="match status" value="3"/>
</dbReference>
<dbReference type="PANTHER" id="PTHR19848:SF8">
    <property type="entry name" value="F-BOX AND WD REPEAT DOMAIN CONTAINING 7"/>
    <property type="match status" value="1"/>
</dbReference>
<evidence type="ECO:0000256" key="2">
    <source>
        <dbReference type="ARBA" id="ARBA00022737"/>
    </source>
</evidence>
<dbReference type="PANTHER" id="PTHR19848">
    <property type="entry name" value="WD40 REPEAT PROTEIN"/>
    <property type="match status" value="1"/>
</dbReference>
<dbReference type="SUPFAM" id="SSF50978">
    <property type="entry name" value="WD40 repeat-like"/>
    <property type="match status" value="1"/>
</dbReference>
<dbReference type="Gene3D" id="2.130.10.10">
    <property type="entry name" value="YVTN repeat-like/Quinoprotein amine dehydrogenase"/>
    <property type="match status" value="1"/>
</dbReference>
<dbReference type="EMBL" id="KZ999863">
    <property type="protein sequence ID" value="RKO84670.1"/>
    <property type="molecule type" value="Genomic_DNA"/>
</dbReference>
<accession>A0A4P9W261</accession>
<dbReference type="OrthoDB" id="5588835at2759"/>
<feature type="region of interest" description="Disordered" evidence="3">
    <location>
        <begin position="1"/>
        <end position="21"/>
    </location>
</feature>
<dbReference type="InterPro" id="IPR001680">
    <property type="entry name" value="WD40_rpt"/>
</dbReference>
<evidence type="ECO:0000313" key="4">
    <source>
        <dbReference type="EMBL" id="RKO84670.1"/>
    </source>
</evidence>
<dbReference type="InterPro" id="IPR036322">
    <property type="entry name" value="WD40_repeat_dom_sf"/>
</dbReference>
<proteinExistence type="predicted"/>
<organism evidence="4 5">
    <name type="scientific">Blyttiomyces helicus</name>
    <dbReference type="NCBI Taxonomy" id="388810"/>
    <lineage>
        <taxon>Eukaryota</taxon>
        <taxon>Fungi</taxon>
        <taxon>Fungi incertae sedis</taxon>
        <taxon>Chytridiomycota</taxon>
        <taxon>Chytridiomycota incertae sedis</taxon>
        <taxon>Chytridiomycetes</taxon>
        <taxon>Chytridiomycetes incertae sedis</taxon>
        <taxon>Blyttiomyces</taxon>
    </lineage>
</organism>
<evidence type="ECO:0000313" key="5">
    <source>
        <dbReference type="Proteomes" id="UP000269721"/>
    </source>
</evidence>
<keyword evidence="5" id="KW-1185">Reference proteome</keyword>
<name>A0A4P9W261_9FUNG</name>
<protein>
    <submittedName>
        <fullName evidence="4">WD40-repeat-containing domain protein</fullName>
    </submittedName>
</protein>
<keyword evidence="2" id="KW-0677">Repeat</keyword>